<dbReference type="InterPro" id="IPR023214">
    <property type="entry name" value="HAD_sf"/>
</dbReference>
<dbReference type="InParanoid" id="A7RJ30"/>
<dbReference type="GO" id="GO:0046380">
    <property type="term" value="P:N-acetylneuraminate biosynthetic process"/>
    <property type="evidence" value="ECO:0000318"/>
    <property type="project" value="GO_Central"/>
</dbReference>
<dbReference type="InterPro" id="IPR051400">
    <property type="entry name" value="HAD-like_hydrolase"/>
</dbReference>
<keyword evidence="3" id="KW-0460">Magnesium</keyword>
<dbReference type="InterPro" id="IPR006439">
    <property type="entry name" value="HAD-SF_hydro_IA"/>
</dbReference>
<dbReference type="eggNOG" id="KOG3085">
    <property type="taxonomic scope" value="Eukaryota"/>
</dbReference>
<dbReference type="HOGENOM" id="CLU_045011_8_2_1"/>
<organism evidence="4 5">
    <name type="scientific">Nematostella vectensis</name>
    <name type="common">Starlet sea anemone</name>
    <dbReference type="NCBI Taxonomy" id="45351"/>
    <lineage>
        <taxon>Eukaryota</taxon>
        <taxon>Metazoa</taxon>
        <taxon>Cnidaria</taxon>
        <taxon>Anthozoa</taxon>
        <taxon>Hexacorallia</taxon>
        <taxon>Actiniaria</taxon>
        <taxon>Edwardsiidae</taxon>
        <taxon>Nematostella</taxon>
    </lineage>
</organism>
<dbReference type="NCBIfam" id="TIGR01549">
    <property type="entry name" value="HAD-SF-IA-v1"/>
    <property type="match status" value="1"/>
</dbReference>
<name>A7RJ30_NEMVE</name>
<keyword evidence="5" id="KW-1185">Reference proteome</keyword>
<dbReference type="PANTHER" id="PTHR46470:SF3">
    <property type="entry name" value="N-ACYLNEURAMINATE-9-PHOSPHATASE"/>
    <property type="match status" value="1"/>
</dbReference>
<dbReference type="STRING" id="45351.A7RJ30"/>
<dbReference type="SFLD" id="SFLDG01129">
    <property type="entry name" value="C1.5:_HAD__Beta-PGM__Phosphata"/>
    <property type="match status" value="1"/>
</dbReference>
<dbReference type="Pfam" id="PF13419">
    <property type="entry name" value="HAD_2"/>
    <property type="match status" value="1"/>
</dbReference>
<dbReference type="OrthoDB" id="1694274at2759"/>
<proteinExistence type="predicted"/>
<dbReference type="InterPro" id="IPR041492">
    <property type="entry name" value="HAD_2"/>
</dbReference>
<dbReference type="PhylomeDB" id="A7RJ30"/>
<dbReference type="EMBL" id="DS469513">
    <property type="protein sequence ID" value="EDO48611.1"/>
    <property type="molecule type" value="Genomic_DNA"/>
</dbReference>
<dbReference type="SFLD" id="SFLDS00003">
    <property type="entry name" value="Haloacid_Dehalogenase"/>
    <property type="match status" value="1"/>
</dbReference>
<dbReference type="KEGG" id="nve:5520856"/>
<dbReference type="InterPro" id="IPR036412">
    <property type="entry name" value="HAD-like_sf"/>
</dbReference>
<dbReference type="GO" id="GO:0050124">
    <property type="term" value="F:N-acylneuraminate-9-phosphatase activity"/>
    <property type="evidence" value="ECO:0000318"/>
    <property type="project" value="GO_Central"/>
</dbReference>
<protein>
    <recommendedName>
        <fullName evidence="6">N-acylneuraminate-9-phosphatase</fullName>
    </recommendedName>
</protein>
<evidence type="ECO:0000313" key="4">
    <source>
        <dbReference type="EMBL" id="EDO48611.1"/>
    </source>
</evidence>
<dbReference type="OMA" id="PQETHDT"/>
<dbReference type="Proteomes" id="UP000001593">
    <property type="component" value="Unassembled WGS sequence"/>
</dbReference>
<evidence type="ECO:0000313" key="5">
    <source>
        <dbReference type="Proteomes" id="UP000001593"/>
    </source>
</evidence>
<dbReference type="PANTHER" id="PTHR46470">
    <property type="entry name" value="N-ACYLNEURAMINATE-9-PHOSPHATASE"/>
    <property type="match status" value="1"/>
</dbReference>
<comment type="cofactor">
    <cofactor evidence="1">
        <name>Mg(2+)</name>
        <dbReference type="ChEBI" id="CHEBI:18420"/>
    </cofactor>
</comment>
<reference evidence="4 5" key="1">
    <citation type="journal article" date="2007" name="Science">
        <title>Sea anemone genome reveals ancestral eumetazoan gene repertoire and genomic organization.</title>
        <authorList>
            <person name="Putnam N.H."/>
            <person name="Srivastava M."/>
            <person name="Hellsten U."/>
            <person name="Dirks B."/>
            <person name="Chapman J."/>
            <person name="Salamov A."/>
            <person name="Terry A."/>
            <person name="Shapiro H."/>
            <person name="Lindquist E."/>
            <person name="Kapitonov V.V."/>
            <person name="Jurka J."/>
            <person name="Genikhovich G."/>
            <person name="Grigoriev I.V."/>
            <person name="Lucas S.M."/>
            <person name="Steele R.E."/>
            <person name="Finnerty J.R."/>
            <person name="Technau U."/>
            <person name="Martindale M.Q."/>
            <person name="Rokhsar D.S."/>
        </authorList>
    </citation>
    <scope>NUCLEOTIDE SEQUENCE [LARGE SCALE GENOMIC DNA]</scope>
    <source>
        <strain evidence="5">CH2 X CH6</strain>
    </source>
</reference>
<evidence type="ECO:0000256" key="3">
    <source>
        <dbReference type="ARBA" id="ARBA00022842"/>
    </source>
</evidence>
<evidence type="ECO:0000256" key="1">
    <source>
        <dbReference type="ARBA" id="ARBA00001946"/>
    </source>
</evidence>
<keyword evidence="2" id="KW-0378">Hydrolase</keyword>
<evidence type="ECO:0008006" key="6">
    <source>
        <dbReference type="Google" id="ProtNLM"/>
    </source>
</evidence>
<evidence type="ECO:0000256" key="2">
    <source>
        <dbReference type="ARBA" id="ARBA00022801"/>
    </source>
</evidence>
<dbReference type="Gene3D" id="1.20.120.710">
    <property type="entry name" value="Haloacid dehalogenase hydrolase-like domain"/>
    <property type="match status" value="1"/>
</dbReference>
<dbReference type="SUPFAM" id="SSF56784">
    <property type="entry name" value="HAD-like"/>
    <property type="match status" value="1"/>
</dbReference>
<dbReference type="AlphaFoldDB" id="A7RJ30"/>
<sequence length="238" mass="26545">MAVKGLLFDFDNTLVQTNKSDLEALEKVKQWLMETLSEEQALAATSEFSRLLHEHWVDPDGTKSVHEWRTSLWLKAINILPENITNITAGELYSFWRESRVKGLGIPTGVQFLLEGLGHQYKMAIITNSDPVIQKEKLEFCKVEKYFDAIIISGEQPEAKPCVSIFQTACDAIGLAPEDCVMIGDNLVDDIQGGRDAGVRATVWVRGEDAKGPSEKGMKPNFVVQSLLELPEVLNKIV</sequence>
<gene>
    <name evidence="4" type="ORF">NEMVEDRAFT_v1g228120</name>
</gene>
<dbReference type="Gene3D" id="3.40.50.1000">
    <property type="entry name" value="HAD superfamily/HAD-like"/>
    <property type="match status" value="1"/>
</dbReference>
<accession>A7RJ30</accession>